<dbReference type="PANTHER" id="PTHR48013:SF9">
    <property type="entry name" value="DUAL SPECIFICITY MITOGEN-ACTIVATED PROTEIN KINASE KINASE 5"/>
    <property type="match status" value="1"/>
</dbReference>
<evidence type="ECO:0000256" key="1">
    <source>
        <dbReference type="ARBA" id="ARBA00022679"/>
    </source>
</evidence>
<dbReference type="PROSITE" id="PS50011">
    <property type="entry name" value="PROTEIN_KINASE_DOM"/>
    <property type="match status" value="1"/>
</dbReference>
<dbReference type="EC" id="2.7.12.2" evidence="6"/>
<keyword evidence="2" id="KW-0547">Nucleotide-binding</keyword>
<evidence type="ECO:0000256" key="8">
    <source>
        <dbReference type="ARBA" id="ARBA00049299"/>
    </source>
</evidence>
<name>A0A6J7Q7T7_9ZZZZ</name>
<dbReference type="PANTHER" id="PTHR48013">
    <property type="entry name" value="DUAL SPECIFICITY MITOGEN-ACTIVATED PROTEIN KINASE KINASE 5-RELATED"/>
    <property type="match status" value="1"/>
</dbReference>
<evidence type="ECO:0000256" key="5">
    <source>
        <dbReference type="ARBA" id="ARBA00038035"/>
    </source>
</evidence>
<dbReference type="GO" id="GO:0005524">
    <property type="term" value="F:ATP binding"/>
    <property type="evidence" value="ECO:0007669"/>
    <property type="project" value="UniProtKB-KW"/>
</dbReference>
<dbReference type="SUPFAM" id="SSF56112">
    <property type="entry name" value="Protein kinase-like (PK-like)"/>
    <property type="match status" value="1"/>
</dbReference>
<comment type="catalytic activity">
    <reaction evidence="7">
        <text>L-seryl-[protein] + ATP = O-phospho-L-seryl-[protein] + ADP + H(+)</text>
        <dbReference type="Rhea" id="RHEA:17989"/>
        <dbReference type="Rhea" id="RHEA-COMP:9863"/>
        <dbReference type="Rhea" id="RHEA-COMP:11604"/>
        <dbReference type="ChEBI" id="CHEBI:15378"/>
        <dbReference type="ChEBI" id="CHEBI:29999"/>
        <dbReference type="ChEBI" id="CHEBI:30616"/>
        <dbReference type="ChEBI" id="CHEBI:83421"/>
        <dbReference type="ChEBI" id="CHEBI:456216"/>
        <dbReference type="EC" id="2.7.12.2"/>
    </reaction>
</comment>
<keyword evidence="3" id="KW-0418">Kinase</keyword>
<evidence type="ECO:0000256" key="9">
    <source>
        <dbReference type="ARBA" id="ARBA00051693"/>
    </source>
</evidence>
<dbReference type="GO" id="GO:0004708">
    <property type="term" value="F:MAP kinase kinase activity"/>
    <property type="evidence" value="ECO:0007669"/>
    <property type="project" value="UniProtKB-EC"/>
</dbReference>
<keyword evidence="1" id="KW-0808">Transferase</keyword>
<dbReference type="AlphaFoldDB" id="A0A6J7Q7T7"/>
<organism evidence="11">
    <name type="scientific">freshwater metagenome</name>
    <dbReference type="NCBI Taxonomy" id="449393"/>
    <lineage>
        <taxon>unclassified sequences</taxon>
        <taxon>metagenomes</taxon>
        <taxon>ecological metagenomes</taxon>
    </lineage>
</organism>
<dbReference type="Gene3D" id="1.10.510.10">
    <property type="entry name" value="Transferase(Phosphotransferase) domain 1"/>
    <property type="match status" value="1"/>
</dbReference>
<dbReference type="InterPro" id="IPR008271">
    <property type="entry name" value="Ser/Thr_kinase_AS"/>
</dbReference>
<comment type="catalytic activity">
    <reaction evidence="8">
        <text>L-threonyl-[protein] + ATP = O-phospho-L-threonyl-[protein] + ADP + H(+)</text>
        <dbReference type="Rhea" id="RHEA:46608"/>
        <dbReference type="Rhea" id="RHEA-COMP:11060"/>
        <dbReference type="Rhea" id="RHEA-COMP:11605"/>
        <dbReference type="ChEBI" id="CHEBI:15378"/>
        <dbReference type="ChEBI" id="CHEBI:30013"/>
        <dbReference type="ChEBI" id="CHEBI:30616"/>
        <dbReference type="ChEBI" id="CHEBI:61977"/>
        <dbReference type="ChEBI" id="CHEBI:456216"/>
        <dbReference type="EC" id="2.7.12.2"/>
    </reaction>
</comment>
<dbReference type="CDD" id="cd14014">
    <property type="entry name" value="STKc_PknB_like"/>
    <property type="match status" value="1"/>
</dbReference>
<protein>
    <recommendedName>
        <fullName evidence="6">mitogen-activated protein kinase kinase</fullName>
        <ecNumber evidence="6">2.7.12.2</ecNumber>
    </recommendedName>
</protein>
<comment type="similarity">
    <text evidence="5">Belongs to the protein kinase superfamily. STE Ser/Thr protein kinase family. MAP kinase kinase subfamily.</text>
</comment>
<proteinExistence type="inferred from homology"/>
<evidence type="ECO:0000256" key="7">
    <source>
        <dbReference type="ARBA" id="ARBA00049014"/>
    </source>
</evidence>
<dbReference type="PROSITE" id="PS00108">
    <property type="entry name" value="PROTEIN_KINASE_ST"/>
    <property type="match status" value="1"/>
</dbReference>
<evidence type="ECO:0000256" key="4">
    <source>
        <dbReference type="ARBA" id="ARBA00022840"/>
    </source>
</evidence>
<comment type="catalytic activity">
    <reaction evidence="9">
        <text>L-tyrosyl-[protein] + ATP = O-phospho-L-tyrosyl-[protein] + ADP + H(+)</text>
        <dbReference type="Rhea" id="RHEA:10596"/>
        <dbReference type="Rhea" id="RHEA-COMP:10136"/>
        <dbReference type="Rhea" id="RHEA-COMP:20101"/>
        <dbReference type="ChEBI" id="CHEBI:15378"/>
        <dbReference type="ChEBI" id="CHEBI:30616"/>
        <dbReference type="ChEBI" id="CHEBI:46858"/>
        <dbReference type="ChEBI" id="CHEBI:61978"/>
        <dbReference type="ChEBI" id="CHEBI:456216"/>
        <dbReference type="EC" id="2.7.12.2"/>
    </reaction>
</comment>
<reference evidence="11" key="1">
    <citation type="submission" date="2020-05" db="EMBL/GenBank/DDBJ databases">
        <authorList>
            <person name="Chiriac C."/>
            <person name="Salcher M."/>
            <person name="Ghai R."/>
            <person name="Kavagutti S V."/>
        </authorList>
    </citation>
    <scope>NUCLEOTIDE SEQUENCE</scope>
</reference>
<keyword evidence="4" id="KW-0067">ATP-binding</keyword>
<evidence type="ECO:0000256" key="2">
    <source>
        <dbReference type="ARBA" id="ARBA00022741"/>
    </source>
</evidence>
<dbReference type="SMART" id="SM00220">
    <property type="entry name" value="S_TKc"/>
    <property type="match status" value="1"/>
</dbReference>
<gene>
    <name evidence="11" type="ORF">UFOPK4071_00821</name>
</gene>
<sequence>MAYMPGGSLLDRLRQAGTLSVEEVTTIGVTLSRALQAAHDQGIYHRDIKPENILIDRDGQVALADFGLATVDDLLTSTRTDASLTPPHAPPERFLATEDANLAAGDIYSLASTLHQLLTGRPPFGTSSDGGLAALINRVIADPPPNIDRPDMTAGLANAIVLGLSKNPDDRPVSPAAFGELLAPGMIAQASTDPGLIPLPTDRVPIPVVIPIVEATPTSMPTRVPEATPTSMPTRVVLPAPTEATPRQGSPLRKILVGVAAVVILVSAVKILGGQDNSDRPVATTDLGLVVTAEPPGNITFKWLGDVNTPNPIYLWSCYGGESKCVPKDPATDPRTEFGEITAWKDKIYSASGPVPNSTWESGKWYFRLYEDLGNGDAKQISSTIGVNVP</sequence>
<dbReference type="InterPro" id="IPR011009">
    <property type="entry name" value="Kinase-like_dom_sf"/>
</dbReference>
<evidence type="ECO:0000256" key="6">
    <source>
        <dbReference type="ARBA" id="ARBA00038999"/>
    </source>
</evidence>
<accession>A0A6J7Q7T7</accession>
<dbReference type="InterPro" id="IPR000719">
    <property type="entry name" value="Prot_kinase_dom"/>
</dbReference>
<dbReference type="Pfam" id="PF00069">
    <property type="entry name" value="Pkinase"/>
    <property type="match status" value="1"/>
</dbReference>
<dbReference type="EMBL" id="CAFBPF010000093">
    <property type="protein sequence ID" value="CAB5013041.1"/>
    <property type="molecule type" value="Genomic_DNA"/>
</dbReference>
<feature type="domain" description="Protein kinase" evidence="10">
    <location>
        <begin position="1"/>
        <end position="186"/>
    </location>
</feature>
<evidence type="ECO:0000256" key="3">
    <source>
        <dbReference type="ARBA" id="ARBA00022777"/>
    </source>
</evidence>
<evidence type="ECO:0000313" key="11">
    <source>
        <dbReference type="EMBL" id="CAB5013041.1"/>
    </source>
</evidence>
<evidence type="ECO:0000259" key="10">
    <source>
        <dbReference type="PROSITE" id="PS50011"/>
    </source>
</evidence>